<dbReference type="SUPFAM" id="SSF56112">
    <property type="entry name" value="Protein kinase-like (PK-like)"/>
    <property type="match status" value="1"/>
</dbReference>
<evidence type="ECO:0000259" key="1">
    <source>
        <dbReference type="PROSITE" id="PS50011"/>
    </source>
</evidence>
<dbReference type="Proteomes" id="UP001328107">
    <property type="component" value="Unassembled WGS sequence"/>
</dbReference>
<gene>
    <name evidence="2" type="ORF">PMAYCL1PPCAC_04770</name>
</gene>
<sequence>YSKEIAAGVYYLHKRDTLHRDLKPENLALLEISRKKGRSFIHFFPEPDIFSELITVIGTRPYMAPELIKNEKCTEKIDIWSFGVVFWEMISGRKPYENIPDAALLYAIG</sequence>
<dbReference type="EMBL" id="BTRK01000002">
    <property type="protein sequence ID" value="GMR34575.1"/>
    <property type="molecule type" value="Genomic_DNA"/>
</dbReference>
<feature type="non-terminal residue" evidence="2">
    <location>
        <position position="109"/>
    </location>
</feature>
<dbReference type="InterPro" id="IPR000719">
    <property type="entry name" value="Prot_kinase_dom"/>
</dbReference>
<name>A0AAN4ZCR8_9BILA</name>
<dbReference type="InterPro" id="IPR011009">
    <property type="entry name" value="Kinase-like_dom_sf"/>
</dbReference>
<dbReference type="PROSITE" id="PS50011">
    <property type="entry name" value="PROTEIN_KINASE_DOM"/>
    <property type="match status" value="1"/>
</dbReference>
<dbReference type="PANTHER" id="PTHR23257">
    <property type="entry name" value="SERINE-THREONINE PROTEIN KINASE"/>
    <property type="match status" value="1"/>
</dbReference>
<keyword evidence="3" id="KW-1185">Reference proteome</keyword>
<dbReference type="AlphaFoldDB" id="A0AAN4ZCR8"/>
<feature type="domain" description="Protein kinase" evidence="1">
    <location>
        <begin position="1"/>
        <end position="109"/>
    </location>
</feature>
<dbReference type="Gene3D" id="1.10.510.10">
    <property type="entry name" value="Transferase(Phosphotransferase) domain 1"/>
    <property type="match status" value="1"/>
</dbReference>
<accession>A0AAN4ZCR8</accession>
<dbReference type="GO" id="GO:0005737">
    <property type="term" value="C:cytoplasm"/>
    <property type="evidence" value="ECO:0007669"/>
    <property type="project" value="TreeGrafter"/>
</dbReference>
<proteinExistence type="predicted"/>
<dbReference type="Pfam" id="PF00069">
    <property type="entry name" value="Pkinase"/>
    <property type="match status" value="1"/>
</dbReference>
<dbReference type="InterPro" id="IPR050167">
    <property type="entry name" value="Ser_Thr_protein_kinase"/>
</dbReference>
<protein>
    <recommendedName>
        <fullName evidence="1">Protein kinase domain-containing protein</fullName>
    </recommendedName>
</protein>
<dbReference type="GO" id="GO:0004672">
    <property type="term" value="F:protein kinase activity"/>
    <property type="evidence" value="ECO:0007669"/>
    <property type="project" value="InterPro"/>
</dbReference>
<dbReference type="GO" id="GO:0005524">
    <property type="term" value="F:ATP binding"/>
    <property type="evidence" value="ECO:0007669"/>
    <property type="project" value="InterPro"/>
</dbReference>
<comment type="caution">
    <text evidence="2">The sequence shown here is derived from an EMBL/GenBank/DDBJ whole genome shotgun (WGS) entry which is preliminary data.</text>
</comment>
<evidence type="ECO:0000313" key="3">
    <source>
        <dbReference type="Proteomes" id="UP001328107"/>
    </source>
</evidence>
<dbReference type="PANTHER" id="PTHR23257:SF961">
    <property type="entry name" value="PROTEIN KINASE DOMAIN-CONTAINING PROTEIN"/>
    <property type="match status" value="1"/>
</dbReference>
<reference evidence="3" key="1">
    <citation type="submission" date="2022-10" db="EMBL/GenBank/DDBJ databases">
        <title>Genome assembly of Pristionchus species.</title>
        <authorList>
            <person name="Yoshida K."/>
            <person name="Sommer R.J."/>
        </authorList>
    </citation>
    <scope>NUCLEOTIDE SEQUENCE [LARGE SCALE GENOMIC DNA]</scope>
    <source>
        <strain evidence="3">RS5460</strain>
    </source>
</reference>
<feature type="non-terminal residue" evidence="2">
    <location>
        <position position="1"/>
    </location>
</feature>
<organism evidence="2 3">
    <name type="scientific">Pristionchus mayeri</name>
    <dbReference type="NCBI Taxonomy" id="1317129"/>
    <lineage>
        <taxon>Eukaryota</taxon>
        <taxon>Metazoa</taxon>
        <taxon>Ecdysozoa</taxon>
        <taxon>Nematoda</taxon>
        <taxon>Chromadorea</taxon>
        <taxon>Rhabditida</taxon>
        <taxon>Rhabditina</taxon>
        <taxon>Diplogasteromorpha</taxon>
        <taxon>Diplogasteroidea</taxon>
        <taxon>Neodiplogasteridae</taxon>
        <taxon>Pristionchus</taxon>
    </lineage>
</organism>
<evidence type="ECO:0000313" key="2">
    <source>
        <dbReference type="EMBL" id="GMR34575.1"/>
    </source>
</evidence>
<dbReference type="GO" id="GO:0007165">
    <property type="term" value="P:signal transduction"/>
    <property type="evidence" value="ECO:0007669"/>
    <property type="project" value="TreeGrafter"/>
</dbReference>